<feature type="region of interest" description="Disordered" evidence="1">
    <location>
        <begin position="379"/>
        <end position="406"/>
    </location>
</feature>
<evidence type="ECO:0000313" key="2">
    <source>
        <dbReference type="EMBL" id="MBP2191748.1"/>
    </source>
</evidence>
<dbReference type="Proteomes" id="UP001519325">
    <property type="component" value="Unassembled WGS sequence"/>
</dbReference>
<name>A0ABS4QJ57_9NOCA</name>
<accession>A0ABS4QJ57</accession>
<comment type="caution">
    <text evidence="2">The sequence shown here is derived from an EMBL/GenBank/DDBJ whole genome shotgun (WGS) entry which is preliminary data.</text>
</comment>
<dbReference type="InterPro" id="IPR010144">
    <property type="entry name" value="CRISPR-assoc_prot_Csd1-typ"/>
</dbReference>
<gene>
    <name evidence="2" type="ORF">BJ987_004649</name>
</gene>
<protein>
    <submittedName>
        <fullName evidence="2">CRISPR-associated protein Csd1</fullName>
    </submittedName>
</protein>
<organism evidence="2 3">
    <name type="scientific">Nocardia goodfellowii</name>
    <dbReference type="NCBI Taxonomy" id="882446"/>
    <lineage>
        <taxon>Bacteria</taxon>
        <taxon>Bacillati</taxon>
        <taxon>Actinomycetota</taxon>
        <taxon>Actinomycetes</taxon>
        <taxon>Mycobacteriales</taxon>
        <taxon>Nocardiaceae</taxon>
        <taxon>Nocardia</taxon>
    </lineage>
</organism>
<proteinExistence type="predicted"/>
<evidence type="ECO:0000313" key="3">
    <source>
        <dbReference type="Proteomes" id="UP001519325"/>
    </source>
</evidence>
<evidence type="ECO:0000256" key="1">
    <source>
        <dbReference type="SAM" id="MobiDB-lite"/>
    </source>
</evidence>
<keyword evidence="3" id="KW-1185">Reference proteome</keyword>
<sequence>MAQSYRSGLLSEVVRPEELRAKDGVVIAIDGDYAYTSSSAAEFWRERVGATKGSGRTGTCMICTRNRELANTIPGKVSATLVPGASNDAALVSINERVFGYDLVAQLTHTPICLSCADELMVGLTGVLSSQHTLTYAGQDTRLAWWVTDTDELDHMNLILDPSPAEVDAFFSSVTAAKHRQKRLEGRFCWLAVGGNVARIMVRDWVDIALACDDEDSIDHDSNVLAWFRDHKNTPRRTEAVTLRDGRQLPAGKWFHSPAALAACLGRWDATARTYRPFGAKNADRPDRALQQLMRVAVLDEPLPAALNAHLIHRIRSDGYIDDRRASLARLALTRLPNRCKDNMIPSELDEEYRDRAYLSGRLFALLEQTQHAAHRRAVRESAGTVGGSGESSAQENAKQADRPRTEVAVNSTFGDRFRRRAVDTPRPVLVQGWKESAAWLTKIRRRDGVGLAKWHADRIGAVYELINAQDGGLPVRNNLRQQDQFILGYQHQHAHRTATVIAVEA</sequence>
<dbReference type="Pfam" id="PF09709">
    <property type="entry name" value="Cas_Csd1"/>
    <property type="match status" value="1"/>
</dbReference>
<reference evidence="2 3" key="1">
    <citation type="submission" date="2021-03" db="EMBL/GenBank/DDBJ databases">
        <title>Sequencing the genomes of 1000 actinobacteria strains.</title>
        <authorList>
            <person name="Klenk H.-P."/>
        </authorList>
    </citation>
    <scope>NUCLEOTIDE SEQUENCE [LARGE SCALE GENOMIC DNA]</scope>
    <source>
        <strain evidence="2 3">DSM 45516</strain>
    </source>
</reference>
<dbReference type="EMBL" id="JAGGMR010000001">
    <property type="protein sequence ID" value="MBP2191748.1"/>
    <property type="molecule type" value="Genomic_DNA"/>
</dbReference>